<comment type="subcellular location">
    <subcellularLocation>
        <location evidence="1">Cell membrane</location>
        <topology evidence="1">Multi-pass membrane protein</topology>
    </subcellularLocation>
</comment>
<organism evidence="6 7">
    <name type="scientific">Emiliania huxleyi (strain CCMP1516)</name>
    <dbReference type="NCBI Taxonomy" id="280463"/>
    <lineage>
        <taxon>Eukaryota</taxon>
        <taxon>Haptista</taxon>
        <taxon>Haptophyta</taxon>
        <taxon>Prymnesiophyceae</taxon>
        <taxon>Isochrysidales</taxon>
        <taxon>Noelaerhabdaceae</taxon>
        <taxon>Emiliania</taxon>
    </lineage>
</organism>
<evidence type="ECO:0000256" key="2">
    <source>
        <dbReference type="ARBA" id="ARBA00022475"/>
    </source>
</evidence>
<protein>
    <recommendedName>
        <fullName evidence="8">EamA domain-containing protein</fullName>
    </recommendedName>
</protein>
<dbReference type="PaxDb" id="2903-EOD18764"/>
<dbReference type="SUPFAM" id="SSF103481">
    <property type="entry name" value="Multidrug resistance efflux transporter EmrE"/>
    <property type="match status" value="1"/>
</dbReference>
<dbReference type="InterPro" id="IPR037185">
    <property type="entry name" value="EmrE-like"/>
</dbReference>
<accession>A0A0D3J5H9</accession>
<dbReference type="HOGENOM" id="CLU_853738_0_0_1"/>
<reference evidence="7" key="1">
    <citation type="journal article" date="2013" name="Nature">
        <title>Pan genome of the phytoplankton Emiliania underpins its global distribution.</title>
        <authorList>
            <person name="Read B.A."/>
            <person name="Kegel J."/>
            <person name="Klute M.J."/>
            <person name="Kuo A."/>
            <person name="Lefebvre S.C."/>
            <person name="Maumus F."/>
            <person name="Mayer C."/>
            <person name="Miller J."/>
            <person name="Monier A."/>
            <person name="Salamov A."/>
            <person name="Young J."/>
            <person name="Aguilar M."/>
            <person name="Claverie J.M."/>
            <person name="Frickenhaus S."/>
            <person name="Gonzalez K."/>
            <person name="Herman E.K."/>
            <person name="Lin Y.C."/>
            <person name="Napier J."/>
            <person name="Ogata H."/>
            <person name="Sarno A.F."/>
            <person name="Shmutz J."/>
            <person name="Schroeder D."/>
            <person name="de Vargas C."/>
            <person name="Verret F."/>
            <person name="von Dassow P."/>
            <person name="Valentin K."/>
            <person name="Van de Peer Y."/>
            <person name="Wheeler G."/>
            <person name="Dacks J.B."/>
            <person name="Delwiche C.F."/>
            <person name="Dyhrman S.T."/>
            <person name="Glockner G."/>
            <person name="John U."/>
            <person name="Richards T."/>
            <person name="Worden A.Z."/>
            <person name="Zhang X."/>
            <person name="Grigoriev I.V."/>
            <person name="Allen A.E."/>
            <person name="Bidle K."/>
            <person name="Borodovsky M."/>
            <person name="Bowler C."/>
            <person name="Brownlee C."/>
            <person name="Cock J.M."/>
            <person name="Elias M."/>
            <person name="Gladyshev V.N."/>
            <person name="Groth M."/>
            <person name="Guda C."/>
            <person name="Hadaegh A."/>
            <person name="Iglesias-Rodriguez M.D."/>
            <person name="Jenkins J."/>
            <person name="Jones B.M."/>
            <person name="Lawson T."/>
            <person name="Leese F."/>
            <person name="Lindquist E."/>
            <person name="Lobanov A."/>
            <person name="Lomsadze A."/>
            <person name="Malik S.B."/>
            <person name="Marsh M.E."/>
            <person name="Mackinder L."/>
            <person name="Mock T."/>
            <person name="Mueller-Roeber B."/>
            <person name="Pagarete A."/>
            <person name="Parker M."/>
            <person name="Probert I."/>
            <person name="Quesneville H."/>
            <person name="Raines C."/>
            <person name="Rensing S.A."/>
            <person name="Riano-Pachon D.M."/>
            <person name="Richier S."/>
            <person name="Rokitta S."/>
            <person name="Shiraiwa Y."/>
            <person name="Soanes D.M."/>
            <person name="van der Giezen M."/>
            <person name="Wahlund T.M."/>
            <person name="Williams B."/>
            <person name="Wilson W."/>
            <person name="Wolfe G."/>
            <person name="Wurch L.L."/>
        </authorList>
    </citation>
    <scope>NUCLEOTIDE SEQUENCE</scope>
</reference>
<evidence type="ECO:0000256" key="1">
    <source>
        <dbReference type="ARBA" id="ARBA00004651"/>
    </source>
</evidence>
<evidence type="ECO:0000313" key="6">
    <source>
        <dbReference type="EnsemblProtists" id="EOD18764"/>
    </source>
</evidence>
<proteinExistence type="predicted"/>
<keyword evidence="5" id="KW-0472">Membrane</keyword>
<keyword evidence="7" id="KW-1185">Reference proteome</keyword>
<reference evidence="6" key="2">
    <citation type="submission" date="2024-10" db="UniProtKB">
        <authorList>
            <consortium name="EnsemblProtists"/>
        </authorList>
    </citation>
    <scope>IDENTIFICATION</scope>
</reference>
<dbReference type="RefSeq" id="XP_005771193.1">
    <property type="nucleotide sequence ID" value="XM_005771136.1"/>
</dbReference>
<dbReference type="OMA" id="ARTWIAC"/>
<evidence type="ECO:0000256" key="4">
    <source>
        <dbReference type="ARBA" id="ARBA00022989"/>
    </source>
</evidence>
<sequence length="359" mass="36040">MWLIPAALSASATTTRPLVATPRAGRARPAACSADVDEAKFRHNRRSVDRLQLAVLVSVPAAWGTFAPAVKLANAASPVPFPAVLFSAGQYVVASSLLLAATALVPPAAPASPAPTPPPRFAWAAGAELGGYLFIGNLLQVSGLATVPADRGSFLVQTTTLMVPLLQALSQGGLGSVSAKTWTACALAFVGVLCMSASDGGGGGGLSIAFGPGDVLVLSSAVLYSLHVLRLSALAPAVPPLRLAVAKAGAETVYAALAVCALMTALPNSPPAIEAGPPLCRAATARRSADGVTSRRANLIYTTQPLWSVLFAALLVSEVPTSSEALGGAVIAAALWLAASDEAAQAGSAHAEDEASKAV</sequence>
<keyword evidence="4" id="KW-1133">Transmembrane helix</keyword>
<evidence type="ECO:0008006" key="8">
    <source>
        <dbReference type="Google" id="ProtNLM"/>
    </source>
</evidence>
<evidence type="ECO:0000256" key="5">
    <source>
        <dbReference type="ARBA" id="ARBA00023136"/>
    </source>
</evidence>
<dbReference type="AlphaFoldDB" id="A0A0D3J5H9"/>
<evidence type="ECO:0000313" key="7">
    <source>
        <dbReference type="Proteomes" id="UP000013827"/>
    </source>
</evidence>
<dbReference type="eggNOG" id="ENOG502S2UV">
    <property type="taxonomic scope" value="Eukaryota"/>
</dbReference>
<dbReference type="Proteomes" id="UP000013827">
    <property type="component" value="Unassembled WGS sequence"/>
</dbReference>
<dbReference type="InterPro" id="IPR051258">
    <property type="entry name" value="Diverse_Substrate_Transporter"/>
</dbReference>
<dbReference type="GeneID" id="17264295"/>
<dbReference type="PANTHER" id="PTHR42920">
    <property type="entry name" value="OS03G0707200 PROTEIN-RELATED"/>
    <property type="match status" value="1"/>
</dbReference>
<name>A0A0D3J5H9_EMIH1</name>
<keyword evidence="3" id="KW-0812">Transmembrane</keyword>
<dbReference type="EnsemblProtists" id="EOD18764">
    <property type="protein sequence ID" value="EOD18764"/>
    <property type="gene ID" value="EMIHUDRAFT_209322"/>
</dbReference>
<dbReference type="PANTHER" id="PTHR42920:SF5">
    <property type="entry name" value="EAMA DOMAIN-CONTAINING PROTEIN"/>
    <property type="match status" value="1"/>
</dbReference>
<keyword evidence="2" id="KW-1003">Cell membrane</keyword>
<dbReference type="GO" id="GO:0005886">
    <property type="term" value="C:plasma membrane"/>
    <property type="evidence" value="ECO:0007669"/>
    <property type="project" value="UniProtKB-SubCell"/>
</dbReference>
<dbReference type="KEGG" id="ehx:EMIHUDRAFT_209322"/>
<evidence type="ECO:0000256" key="3">
    <source>
        <dbReference type="ARBA" id="ARBA00022692"/>
    </source>
</evidence>